<dbReference type="RefSeq" id="WP_238806004.1">
    <property type="nucleotide sequence ID" value="NZ_CAKLPY010000001.1"/>
</dbReference>
<proteinExistence type="predicted"/>
<evidence type="ECO:0000313" key="2">
    <source>
        <dbReference type="EMBL" id="CAH0995452.1"/>
    </source>
</evidence>
<keyword evidence="1" id="KW-1133">Transmembrane helix</keyword>
<organism evidence="2 3">
    <name type="scientific">Emticicia aquatica</name>
    <dbReference type="NCBI Taxonomy" id="1681835"/>
    <lineage>
        <taxon>Bacteria</taxon>
        <taxon>Pseudomonadati</taxon>
        <taxon>Bacteroidota</taxon>
        <taxon>Cytophagia</taxon>
        <taxon>Cytophagales</taxon>
        <taxon>Leadbetterellaceae</taxon>
        <taxon>Emticicia</taxon>
    </lineage>
</organism>
<feature type="transmembrane region" description="Helical" evidence="1">
    <location>
        <begin position="106"/>
        <end position="125"/>
    </location>
</feature>
<name>A0ABM9AQ94_9BACT</name>
<dbReference type="Proteomes" id="UP000837932">
    <property type="component" value="Unassembled WGS sequence"/>
</dbReference>
<dbReference type="EMBL" id="CAKLPY010000001">
    <property type="protein sequence ID" value="CAH0995452.1"/>
    <property type="molecule type" value="Genomic_DNA"/>
</dbReference>
<protein>
    <submittedName>
        <fullName evidence="2">Uncharacterized protein</fullName>
    </submittedName>
</protein>
<keyword evidence="3" id="KW-1185">Reference proteome</keyword>
<comment type="caution">
    <text evidence="2">The sequence shown here is derived from an EMBL/GenBank/DDBJ whole genome shotgun (WGS) entry which is preliminary data.</text>
</comment>
<feature type="transmembrane region" description="Helical" evidence="1">
    <location>
        <begin position="131"/>
        <end position="151"/>
    </location>
</feature>
<evidence type="ECO:0000256" key="1">
    <source>
        <dbReference type="SAM" id="Phobius"/>
    </source>
</evidence>
<reference evidence="2" key="1">
    <citation type="submission" date="2021-12" db="EMBL/GenBank/DDBJ databases">
        <authorList>
            <person name="Rodrigo-Torres L."/>
            <person name="Arahal R. D."/>
            <person name="Lucena T."/>
        </authorList>
    </citation>
    <scope>NUCLEOTIDE SEQUENCE</scope>
    <source>
        <strain evidence="2">CECT 8858</strain>
    </source>
</reference>
<gene>
    <name evidence="2" type="ORF">EMA8858_01575</name>
</gene>
<feature type="transmembrane region" description="Helical" evidence="1">
    <location>
        <begin position="12"/>
        <end position="31"/>
    </location>
</feature>
<evidence type="ECO:0000313" key="3">
    <source>
        <dbReference type="Proteomes" id="UP000837932"/>
    </source>
</evidence>
<keyword evidence="1" id="KW-0472">Membrane</keyword>
<keyword evidence="1" id="KW-0812">Transmembrane</keyword>
<sequence>MEPRFLFPHRFKLIGWILAIPSIILGLFVLFDDLHFDFLTFKIPFKYLFADEFLSSNDKGNTFSVFNFTDEIATIGTIVGLLFIAFSKLKLEDEYVSKIRLESLQWAIYFNFVALILATIFIHGMTYFNVVIYNIFTPLIFFIVRFYYILLVKPRFDEK</sequence>
<accession>A0ABM9AQ94</accession>
<feature type="transmembrane region" description="Helical" evidence="1">
    <location>
        <begin position="65"/>
        <end position="86"/>
    </location>
</feature>